<dbReference type="InterPro" id="IPR023674">
    <property type="entry name" value="Ribosomal_uL1-like"/>
</dbReference>
<dbReference type="FunFam" id="3.40.50.790:FF:000012">
    <property type="entry name" value="Ribosomal protein L1p/L10e family"/>
    <property type="match status" value="1"/>
</dbReference>
<dbReference type="Gene3D" id="3.40.50.790">
    <property type="match status" value="1"/>
</dbReference>
<dbReference type="Pfam" id="PF00687">
    <property type="entry name" value="Ribosomal_L1"/>
    <property type="match status" value="1"/>
</dbReference>
<evidence type="ECO:0000256" key="1">
    <source>
        <dbReference type="ARBA" id="ARBA00003292"/>
    </source>
</evidence>
<dbReference type="EMBL" id="CM010716">
    <property type="protein sequence ID" value="RZC50099.1"/>
    <property type="molecule type" value="Genomic_DNA"/>
</dbReference>
<evidence type="ECO:0000256" key="8">
    <source>
        <dbReference type="SAM" id="MobiDB-lite"/>
    </source>
</evidence>
<feature type="compositionally biased region" description="Basic residues" evidence="8">
    <location>
        <begin position="646"/>
        <end position="655"/>
    </location>
</feature>
<evidence type="ECO:0000256" key="3">
    <source>
        <dbReference type="ARBA" id="ARBA00008917"/>
    </source>
</evidence>
<dbReference type="Pfam" id="PF04511">
    <property type="entry name" value="DER1"/>
    <property type="match status" value="1"/>
</dbReference>
<dbReference type="InterPro" id="IPR007599">
    <property type="entry name" value="DER1"/>
</dbReference>
<feature type="compositionally biased region" description="Acidic residues" evidence="8">
    <location>
        <begin position="630"/>
        <end position="640"/>
    </location>
</feature>
<feature type="compositionally biased region" description="Basic and acidic residues" evidence="8">
    <location>
        <begin position="656"/>
        <end position="668"/>
    </location>
</feature>
<keyword evidence="4 9" id="KW-0812">Transmembrane</keyword>
<dbReference type="Gramene" id="RZC50099">
    <property type="protein sequence ID" value="RZC50099"/>
    <property type="gene ID" value="C5167_018524"/>
</dbReference>
<dbReference type="Proteomes" id="UP000316621">
    <property type="component" value="Chromosome 2"/>
</dbReference>
<dbReference type="SUPFAM" id="SSF56808">
    <property type="entry name" value="Ribosomal protein L1"/>
    <property type="match status" value="1"/>
</dbReference>
<feature type="compositionally biased region" description="Low complexity" evidence="8">
    <location>
        <begin position="242"/>
        <end position="251"/>
    </location>
</feature>
<dbReference type="STRING" id="3469.A0A4Y7IRI0"/>
<comment type="function">
    <text evidence="1">May be involved in the degradation process of specific misfolded endoplasmic reticulum (ER) luminal proteins.</text>
</comment>
<feature type="transmembrane region" description="Helical" evidence="9">
    <location>
        <begin position="58"/>
        <end position="80"/>
    </location>
</feature>
<feature type="transmembrane region" description="Helical" evidence="9">
    <location>
        <begin position="21"/>
        <end position="43"/>
    </location>
</feature>
<feature type="transmembrane region" description="Helical" evidence="9">
    <location>
        <begin position="92"/>
        <end position="108"/>
    </location>
</feature>
<feature type="compositionally biased region" description="Basic residues" evidence="8">
    <location>
        <begin position="584"/>
        <end position="593"/>
    </location>
</feature>
<keyword evidence="6 9" id="KW-1133">Transmembrane helix</keyword>
<evidence type="ECO:0000256" key="5">
    <source>
        <dbReference type="ARBA" id="ARBA00022824"/>
    </source>
</evidence>
<feature type="transmembrane region" description="Helical" evidence="9">
    <location>
        <begin position="143"/>
        <end position="166"/>
    </location>
</feature>
<evidence type="ECO:0000256" key="2">
    <source>
        <dbReference type="ARBA" id="ARBA00004477"/>
    </source>
</evidence>
<feature type="compositionally biased region" description="Basic residues" evidence="8">
    <location>
        <begin position="607"/>
        <end position="616"/>
    </location>
</feature>
<dbReference type="GO" id="GO:0005789">
    <property type="term" value="C:endoplasmic reticulum membrane"/>
    <property type="evidence" value="ECO:0007669"/>
    <property type="project" value="UniProtKB-SubCell"/>
</dbReference>
<dbReference type="InterPro" id="IPR028364">
    <property type="entry name" value="Ribosomal_uL1/biogenesis"/>
</dbReference>
<feature type="compositionally biased region" description="Basic and acidic residues" evidence="8">
    <location>
        <begin position="594"/>
        <end position="606"/>
    </location>
</feature>
<accession>A0A4Y7IRI0</accession>
<dbReference type="CDD" id="cd00403">
    <property type="entry name" value="Ribosomal_L1"/>
    <property type="match status" value="1"/>
</dbReference>
<feature type="transmembrane region" description="Helical" evidence="9">
    <location>
        <begin position="172"/>
        <end position="191"/>
    </location>
</feature>
<reference evidence="10 11" key="1">
    <citation type="journal article" date="2018" name="Science">
        <title>The opium poppy genome and morphinan production.</title>
        <authorList>
            <person name="Guo L."/>
            <person name="Winzer T."/>
            <person name="Yang X."/>
            <person name="Li Y."/>
            <person name="Ning Z."/>
            <person name="He Z."/>
            <person name="Teodor R."/>
            <person name="Lu Y."/>
            <person name="Bowser T.A."/>
            <person name="Graham I.A."/>
            <person name="Ye K."/>
        </authorList>
    </citation>
    <scope>NUCLEOTIDE SEQUENCE [LARGE SCALE GENOMIC DNA]</scope>
    <source>
        <strain evidence="11">cv. HN1</strain>
        <tissue evidence="10">Leaves</tissue>
    </source>
</reference>
<evidence type="ECO:0000256" key="4">
    <source>
        <dbReference type="ARBA" id="ARBA00022692"/>
    </source>
</evidence>
<comment type="subcellular location">
    <subcellularLocation>
        <location evidence="2">Endoplasmic reticulum membrane</location>
        <topology evidence="2">Multi-pass membrane protein</topology>
    </subcellularLocation>
</comment>
<feature type="region of interest" description="Disordered" evidence="8">
    <location>
        <begin position="580"/>
        <end position="676"/>
    </location>
</feature>
<keyword evidence="5" id="KW-0256">Endoplasmic reticulum</keyword>
<feature type="compositionally biased region" description="Acidic residues" evidence="8">
    <location>
        <begin position="519"/>
        <end position="529"/>
    </location>
</feature>
<evidence type="ECO:0000256" key="7">
    <source>
        <dbReference type="ARBA" id="ARBA00023136"/>
    </source>
</evidence>
<dbReference type="PANTHER" id="PTHR11009">
    <property type="entry name" value="DER1-LIKE PROTEIN, DERLIN"/>
    <property type="match status" value="1"/>
</dbReference>
<feature type="non-terminal residue" evidence="10">
    <location>
        <position position="676"/>
    </location>
</feature>
<dbReference type="SUPFAM" id="SSF144091">
    <property type="entry name" value="Rhomboid-like"/>
    <property type="match status" value="1"/>
</dbReference>
<dbReference type="InterPro" id="IPR016095">
    <property type="entry name" value="Ribosomal_uL1_3-a/b-sand"/>
</dbReference>
<protein>
    <recommendedName>
        <fullName evidence="12">Derlin</fullName>
    </recommendedName>
</protein>
<comment type="similarity">
    <text evidence="3">Belongs to the derlin family.</text>
</comment>
<keyword evidence="11" id="KW-1185">Reference proteome</keyword>
<evidence type="ECO:0000313" key="10">
    <source>
        <dbReference type="EMBL" id="RZC50099.1"/>
    </source>
</evidence>
<keyword evidence="7 9" id="KW-0472">Membrane</keyword>
<evidence type="ECO:0000313" key="11">
    <source>
        <dbReference type="Proteomes" id="UP000316621"/>
    </source>
</evidence>
<feature type="region of interest" description="Disordered" evidence="8">
    <location>
        <begin position="519"/>
        <end position="551"/>
    </location>
</feature>
<dbReference type="GO" id="GO:0006950">
    <property type="term" value="P:response to stress"/>
    <property type="evidence" value="ECO:0007669"/>
    <property type="project" value="UniProtKB-ARBA"/>
</dbReference>
<evidence type="ECO:0008006" key="12">
    <source>
        <dbReference type="Google" id="ProtNLM"/>
    </source>
</evidence>
<evidence type="ECO:0000256" key="6">
    <source>
        <dbReference type="ARBA" id="ARBA00022989"/>
    </source>
</evidence>
<evidence type="ECO:0000256" key="9">
    <source>
        <dbReference type="SAM" id="Phobius"/>
    </source>
</evidence>
<dbReference type="AlphaFoldDB" id="A0A4Y7IRI0"/>
<name>A0A4Y7IRI0_PAPSO</name>
<organism evidence="10 11">
    <name type="scientific">Papaver somniferum</name>
    <name type="common">Opium poppy</name>
    <dbReference type="NCBI Taxonomy" id="3469"/>
    <lineage>
        <taxon>Eukaryota</taxon>
        <taxon>Viridiplantae</taxon>
        <taxon>Streptophyta</taxon>
        <taxon>Embryophyta</taxon>
        <taxon>Tracheophyta</taxon>
        <taxon>Spermatophyta</taxon>
        <taxon>Magnoliopsida</taxon>
        <taxon>Ranunculales</taxon>
        <taxon>Papaveraceae</taxon>
        <taxon>Papaveroideae</taxon>
        <taxon>Papaver</taxon>
    </lineage>
</organism>
<feature type="region of interest" description="Disordered" evidence="8">
    <location>
        <begin position="217"/>
        <end position="267"/>
    </location>
</feature>
<dbReference type="InterPro" id="IPR035952">
    <property type="entry name" value="Rhomboid-like_sf"/>
</dbReference>
<gene>
    <name evidence="10" type="ORF">C5167_018524</name>
</gene>
<sequence>MSSPAEYYNSLPPITKAYGTICLAATTLSQLGLLSPAFIALFYPEVWRLQVWRLVTNFFYLGHFSINFGIRLLMIARYGVQLEQGPYARRTADFLWMMIFGSLSLLVLSLIPPFWNPFLGISLVYMLLYVWSREFPNAQISLYGLVTLKAFYLPWAMLGMDVIFGAPLMPDLLGIIAGHVYYFLTVLHPLASGKNYLKTPNWVHNIVRRWSIGHQAYGNTGQPTQPRERTAEPPPPLSQKMSSSTTTLSSSEPEIPPKPLNPSRVAPETIGRAVEALKKWNKTRSKDETPQLIEQEEFLYLVLTLKKIPSNGRTNPYKILLSHSLHPSDSTEEHCLIIDDRSKSTLTSEAAKKKIAEENIPISKVLKLSKLKTDYRPFEAKRKLCDSYDFFFADKRVIPLLPKLLGKQFFKKKKIPVPIELTHKNWKQQIENACSSALFYLRTGTCSVIKIARVSMENDEIVENVAAAIDGVVEIVPKKWANVRSFHLKMSESLALPVYQAVPDLGLKIEGLKKVEELEEKESVEEGGDEKEVKEKKITPAKNKGSKKGRIHEVRYMDDDIGEALDNLSDEEGNEIAELDAKLVGKKRKKVGSSKKEKVVDEEKKPNKSSKVKKVAIVKQDDLGEALDNLSDEEENENAELDAKLVGKKKRKMGSSKKEKVFDEEKKPNKSSKVKK</sequence>
<proteinExistence type="inferred from homology"/>